<dbReference type="STRING" id="596152.DesU5LDRAFT_1540"/>
<name>I2Q0B8_9BACT</name>
<keyword evidence="1" id="KW-0378">Hydrolase</keyword>
<dbReference type="PANTHER" id="PTHR43546">
    <property type="entry name" value="UPF0173 METAL-DEPENDENT HYDROLASE MJ1163-RELATED"/>
    <property type="match status" value="1"/>
</dbReference>
<dbReference type="SUPFAM" id="SSF56281">
    <property type="entry name" value="Metallo-hydrolase/oxidoreductase"/>
    <property type="match status" value="1"/>
</dbReference>
<dbReference type="InterPro" id="IPR036866">
    <property type="entry name" value="RibonucZ/Hydroxyglut_hydro"/>
</dbReference>
<dbReference type="Gene3D" id="3.60.15.10">
    <property type="entry name" value="Ribonuclease Z/Hydroxyacylglutathione hydrolase-like"/>
    <property type="match status" value="1"/>
</dbReference>
<dbReference type="InterPro" id="IPR050114">
    <property type="entry name" value="UPF0173_UPF0282_UlaG_hydrolase"/>
</dbReference>
<evidence type="ECO:0000313" key="1">
    <source>
        <dbReference type="EMBL" id="EIG53224.1"/>
    </source>
</evidence>
<sequence length="239" mass="25910">MPARIVYIQHDCFFLLVGGRTLLFDYPAPNYLPEAAAKVAASRIAGADLTVFASHSHDDHFDPDIAAATATAASRRFVVADDVADLYGDRLPPETVVMEPDDVRQVGDLRVEGLESNDMGLAYRIEADGLSVYFGGDLALWDWPGQSPAAARAVGMSWRRALRRIAGRPVDVAFSNMDPRLPSLSGAPQFVEAVAPRVFVPMHLGGHTRSIDQFAGRLARPGTTLFRYARPGDVFTLAG</sequence>
<dbReference type="AlphaFoldDB" id="I2Q0B8"/>
<dbReference type="eggNOG" id="COG2220">
    <property type="taxonomic scope" value="Bacteria"/>
</dbReference>
<dbReference type="EMBL" id="JH600068">
    <property type="protein sequence ID" value="EIG53224.1"/>
    <property type="molecule type" value="Genomic_DNA"/>
</dbReference>
<organism evidence="1">
    <name type="scientific">Desulfovibrio sp. U5L</name>
    <dbReference type="NCBI Taxonomy" id="596152"/>
    <lineage>
        <taxon>Bacteria</taxon>
        <taxon>Pseudomonadati</taxon>
        <taxon>Thermodesulfobacteriota</taxon>
        <taxon>Desulfovibrionia</taxon>
        <taxon>Desulfovibrionales</taxon>
        <taxon>Desulfovibrionaceae</taxon>
        <taxon>Desulfovibrio</taxon>
    </lineage>
</organism>
<dbReference type="HOGENOM" id="CLU_061731_0_0_7"/>
<dbReference type="Pfam" id="PF13483">
    <property type="entry name" value="Lactamase_B_3"/>
    <property type="match status" value="1"/>
</dbReference>
<dbReference type="GO" id="GO:0016787">
    <property type="term" value="F:hydrolase activity"/>
    <property type="evidence" value="ECO:0007669"/>
    <property type="project" value="UniProtKB-KW"/>
</dbReference>
<reference evidence="1" key="1">
    <citation type="submission" date="2011-11" db="EMBL/GenBank/DDBJ databases">
        <title>Improved High-Quality Draft sequence of Desulfovibrio sp. U5L.</title>
        <authorList>
            <consortium name="US DOE Joint Genome Institute"/>
            <person name="Lucas S."/>
            <person name="Han J."/>
            <person name="Lapidus A."/>
            <person name="Cheng J.-F."/>
            <person name="Goodwin L."/>
            <person name="Pitluck S."/>
            <person name="Peters L."/>
            <person name="Ovchinnikova G."/>
            <person name="Held B."/>
            <person name="Detter J.C."/>
            <person name="Han C."/>
            <person name="Tapia R."/>
            <person name="Land M."/>
            <person name="Hauser L."/>
            <person name="Kyrpides N."/>
            <person name="Ivanova N."/>
            <person name="Pagani I."/>
            <person name="Gabster J."/>
            <person name="Walker C."/>
            <person name="Stolyar S."/>
            <person name="Stahl D."/>
            <person name="Arkin A."/>
            <person name="Dehal P."/>
            <person name="Hazen T."/>
            <person name="Woyke T."/>
        </authorList>
    </citation>
    <scope>NUCLEOTIDE SEQUENCE [LARGE SCALE GENOMIC DNA]</scope>
    <source>
        <strain evidence="1">U5L</strain>
    </source>
</reference>
<proteinExistence type="predicted"/>
<accession>I2Q0B8</accession>
<dbReference type="PANTHER" id="PTHR43546:SF3">
    <property type="entry name" value="UPF0173 METAL-DEPENDENT HYDROLASE MJ1163"/>
    <property type="match status" value="1"/>
</dbReference>
<dbReference type="OrthoDB" id="36975at2"/>
<gene>
    <name evidence="1" type="ORF">DesU5LDRAFT_1540</name>
</gene>
<protein>
    <submittedName>
        <fullName evidence="1">Putative Zn-dependent hydrolase of beta-lactamase fold</fullName>
    </submittedName>
</protein>